<feature type="transmembrane region" description="Helical" evidence="5">
    <location>
        <begin position="345"/>
        <end position="365"/>
    </location>
</feature>
<proteinExistence type="predicted"/>
<organism evidence="7 8">
    <name type="scientific">Psychrobacter immobilis</name>
    <dbReference type="NCBI Taxonomy" id="498"/>
    <lineage>
        <taxon>Bacteria</taxon>
        <taxon>Pseudomonadati</taxon>
        <taxon>Pseudomonadota</taxon>
        <taxon>Gammaproteobacteria</taxon>
        <taxon>Moraxellales</taxon>
        <taxon>Moraxellaceae</taxon>
        <taxon>Psychrobacter</taxon>
    </lineage>
</organism>
<sequence>MTIPRSLLDVSSNQQVFDAYIKPLLNIELLLVLYILLFIFGFTTQDDYLFYNEYRVIQVVLLLFFGLIAYFFQRDKIAKGELFFFAFIAVGSIFWKQPAFVISELLLAYLLYKSFGLLQYRQLASKLLVLSSLTMFIQFPLSLWDYIQTGKYAAVWYPLTWNIRVYDSYFLIVSIFAVWFYLTNQRYRYLYLLFLFLAFLAILLDAGRSVILAYTLFIIVVSTFYRHVRYPLTLVYISSWLVYLSVSYIANLNAIRSSGLDSQILRVTTSLRDDLWINAYQCWSKQPLWGCGFYQLDSYMNLAAHPHNLFIQVLSETGLLGFCVLIYIGINVLKRIDWRNQHHYFVIAALSAVGVDMFFSGIHIYPVTQMVLLWLFVFLLKTPEFVSDSLVPSTPKNLIMTLLPLLFYAVISFWFIDLLVTTKVFLSEVPFTPPRFWVYGYRL</sequence>
<feature type="transmembrane region" description="Helical" evidence="5">
    <location>
        <begin position="309"/>
        <end position="333"/>
    </location>
</feature>
<evidence type="ECO:0000256" key="1">
    <source>
        <dbReference type="ARBA" id="ARBA00004141"/>
    </source>
</evidence>
<keyword evidence="2 5" id="KW-0812">Transmembrane</keyword>
<evidence type="ECO:0000313" key="7">
    <source>
        <dbReference type="EMBL" id="PWK06871.1"/>
    </source>
</evidence>
<dbReference type="Pfam" id="PF04932">
    <property type="entry name" value="Wzy_C"/>
    <property type="match status" value="1"/>
</dbReference>
<comment type="caution">
    <text evidence="7">The sequence shown here is derived from an EMBL/GenBank/DDBJ whole genome shotgun (WGS) entry which is preliminary data.</text>
</comment>
<keyword evidence="8" id="KW-1185">Reference proteome</keyword>
<dbReference type="InterPro" id="IPR051533">
    <property type="entry name" value="WaaL-like"/>
</dbReference>
<gene>
    <name evidence="7" type="ORF">C8D84_1161</name>
</gene>
<keyword evidence="4 5" id="KW-0472">Membrane</keyword>
<feature type="transmembrane region" description="Helical" evidence="5">
    <location>
        <begin position="232"/>
        <end position="250"/>
    </location>
</feature>
<dbReference type="InterPro" id="IPR007016">
    <property type="entry name" value="O-antigen_ligase-rel_domated"/>
</dbReference>
<feature type="domain" description="O-antigen ligase-related" evidence="6">
    <location>
        <begin position="194"/>
        <end position="325"/>
    </location>
</feature>
<evidence type="ECO:0000256" key="2">
    <source>
        <dbReference type="ARBA" id="ARBA00022692"/>
    </source>
</evidence>
<evidence type="ECO:0000313" key="8">
    <source>
        <dbReference type="Proteomes" id="UP000245655"/>
    </source>
</evidence>
<evidence type="ECO:0000256" key="5">
    <source>
        <dbReference type="SAM" id="Phobius"/>
    </source>
</evidence>
<evidence type="ECO:0000259" key="6">
    <source>
        <dbReference type="Pfam" id="PF04932"/>
    </source>
</evidence>
<feature type="transmembrane region" description="Helical" evidence="5">
    <location>
        <begin position="163"/>
        <end position="182"/>
    </location>
</feature>
<feature type="transmembrane region" description="Helical" evidence="5">
    <location>
        <begin position="54"/>
        <end position="72"/>
    </location>
</feature>
<accession>A0A2V1ZIS1</accession>
<dbReference type="Proteomes" id="UP000245655">
    <property type="component" value="Unassembled WGS sequence"/>
</dbReference>
<keyword evidence="7" id="KW-0436">Ligase</keyword>
<dbReference type="AlphaFoldDB" id="A0A2V1ZIS1"/>
<dbReference type="GO" id="GO:0016020">
    <property type="term" value="C:membrane"/>
    <property type="evidence" value="ECO:0007669"/>
    <property type="project" value="UniProtKB-SubCell"/>
</dbReference>
<feature type="transmembrane region" description="Helical" evidence="5">
    <location>
        <begin position="20"/>
        <end position="42"/>
    </location>
</feature>
<dbReference type="GO" id="GO:0016874">
    <property type="term" value="F:ligase activity"/>
    <property type="evidence" value="ECO:0007669"/>
    <property type="project" value="UniProtKB-KW"/>
</dbReference>
<evidence type="ECO:0000256" key="3">
    <source>
        <dbReference type="ARBA" id="ARBA00022989"/>
    </source>
</evidence>
<dbReference type="RefSeq" id="WP_109592302.1">
    <property type="nucleotide sequence ID" value="NZ_CAJGZY010000016.1"/>
</dbReference>
<protein>
    <submittedName>
        <fullName evidence="7">O-antigen ligase-like membrane protein</fullName>
    </submittedName>
</protein>
<feature type="transmembrane region" description="Helical" evidence="5">
    <location>
        <begin position="84"/>
        <end position="111"/>
    </location>
</feature>
<feature type="transmembrane region" description="Helical" evidence="5">
    <location>
        <begin position="123"/>
        <end position="143"/>
    </location>
</feature>
<dbReference type="PANTHER" id="PTHR37422:SF17">
    <property type="entry name" value="O-ANTIGEN LIGASE"/>
    <property type="match status" value="1"/>
</dbReference>
<comment type="subcellular location">
    <subcellularLocation>
        <location evidence="1">Membrane</location>
        <topology evidence="1">Multi-pass membrane protein</topology>
    </subcellularLocation>
</comment>
<dbReference type="PANTHER" id="PTHR37422">
    <property type="entry name" value="TEICHURONIC ACID BIOSYNTHESIS PROTEIN TUAE"/>
    <property type="match status" value="1"/>
</dbReference>
<dbReference type="EMBL" id="QGGM01000016">
    <property type="protein sequence ID" value="PWK06871.1"/>
    <property type="molecule type" value="Genomic_DNA"/>
</dbReference>
<keyword evidence="3 5" id="KW-1133">Transmembrane helix</keyword>
<dbReference type="GeneID" id="60256070"/>
<feature type="transmembrane region" description="Helical" evidence="5">
    <location>
        <begin position="398"/>
        <end position="416"/>
    </location>
</feature>
<reference evidence="7 8" key="1">
    <citation type="submission" date="2018-05" db="EMBL/GenBank/DDBJ databases">
        <title>Genomic Encyclopedia of Type Strains, Phase IV (KMG-IV): sequencing the most valuable type-strain genomes for metagenomic binning, comparative biology and taxonomic classification.</title>
        <authorList>
            <person name="Goeker M."/>
        </authorList>
    </citation>
    <scope>NUCLEOTIDE SEQUENCE [LARGE SCALE GENOMIC DNA]</scope>
    <source>
        <strain evidence="7 8">DSM 7229</strain>
    </source>
</reference>
<feature type="transmembrane region" description="Helical" evidence="5">
    <location>
        <begin position="189"/>
        <end position="204"/>
    </location>
</feature>
<name>A0A2V1ZIS1_PSYIM</name>
<evidence type="ECO:0000256" key="4">
    <source>
        <dbReference type="ARBA" id="ARBA00023136"/>
    </source>
</evidence>
<feature type="transmembrane region" description="Helical" evidence="5">
    <location>
        <begin position="210"/>
        <end position="225"/>
    </location>
</feature>